<keyword evidence="2" id="KW-1185">Reference proteome</keyword>
<dbReference type="Proteomes" id="UP000789920">
    <property type="component" value="Unassembled WGS sequence"/>
</dbReference>
<comment type="caution">
    <text evidence="1">The sequence shown here is derived from an EMBL/GenBank/DDBJ whole genome shotgun (WGS) entry which is preliminary data.</text>
</comment>
<sequence length="117" mass="13617">SSKYLDKLDKKLAVKYYIICSNQNAKLTAFKKDISLFVDLMGVSTEAIDALSHAGIMISQRHLDREKTAIADNHPHKLKNMTLHKYDDRIKERQEERKMKDTILLDFFELSLKDMDS</sequence>
<protein>
    <submittedName>
        <fullName evidence="1">11754_t:CDS:1</fullName>
    </submittedName>
</protein>
<dbReference type="EMBL" id="CAJVQC010141047">
    <property type="protein sequence ID" value="CAG8844094.1"/>
    <property type="molecule type" value="Genomic_DNA"/>
</dbReference>
<evidence type="ECO:0000313" key="1">
    <source>
        <dbReference type="EMBL" id="CAG8844094.1"/>
    </source>
</evidence>
<evidence type="ECO:0000313" key="2">
    <source>
        <dbReference type="Proteomes" id="UP000789920"/>
    </source>
</evidence>
<organism evidence="1 2">
    <name type="scientific">Racocetra persica</name>
    <dbReference type="NCBI Taxonomy" id="160502"/>
    <lineage>
        <taxon>Eukaryota</taxon>
        <taxon>Fungi</taxon>
        <taxon>Fungi incertae sedis</taxon>
        <taxon>Mucoromycota</taxon>
        <taxon>Glomeromycotina</taxon>
        <taxon>Glomeromycetes</taxon>
        <taxon>Diversisporales</taxon>
        <taxon>Gigasporaceae</taxon>
        <taxon>Racocetra</taxon>
    </lineage>
</organism>
<name>A0ACA9SP99_9GLOM</name>
<feature type="non-terminal residue" evidence="1">
    <location>
        <position position="117"/>
    </location>
</feature>
<reference evidence="1" key="1">
    <citation type="submission" date="2021-06" db="EMBL/GenBank/DDBJ databases">
        <authorList>
            <person name="Kallberg Y."/>
            <person name="Tangrot J."/>
            <person name="Rosling A."/>
        </authorList>
    </citation>
    <scope>NUCLEOTIDE SEQUENCE</scope>
    <source>
        <strain evidence="1">MA461A</strain>
    </source>
</reference>
<proteinExistence type="predicted"/>
<accession>A0ACA9SP99</accession>
<feature type="non-terminal residue" evidence="1">
    <location>
        <position position="1"/>
    </location>
</feature>
<gene>
    <name evidence="1" type="ORF">RPERSI_LOCUS33059</name>
</gene>